<evidence type="ECO:0000313" key="2">
    <source>
        <dbReference type="Proteomes" id="UP000245125"/>
    </source>
</evidence>
<dbReference type="EMBL" id="OUUY01000102">
    <property type="protein sequence ID" value="SPQ01430.1"/>
    <property type="molecule type" value="Genomic_DNA"/>
</dbReference>
<name>A0A2U3QJ95_9BACT</name>
<organism evidence="1 2">
    <name type="scientific">Candidatus Sulfobium mesophilum</name>
    <dbReference type="NCBI Taxonomy" id="2016548"/>
    <lineage>
        <taxon>Bacteria</taxon>
        <taxon>Pseudomonadati</taxon>
        <taxon>Nitrospirota</taxon>
        <taxon>Nitrospiria</taxon>
        <taxon>Nitrospirales</taxon>
        <taxon>Nitrospiraceae</taxon>
        <taxon>Candidatus Sulfobium</taxon>
    </lineage>
</organism>
<reference evidence="2" key="1">
    <citation type="submission" date="2018-03" db="EMBL/GenBank/DDBJ databases">
        <authorList>
            <person name="Zecchin S."/>
        </authorList>
    </citation>
    <scope>NUCLEOTIDE SEQUENCE [LARGE SCALE GENOMIC DNA]</scope>
</reference>
<dbReference type="Gene3D" id="3.30.300.20">
    <property type="match status" value="1"/>
</dbReference>
<dbReference type="InterPro" id="IPR003718">
    <property type="entry name" value="OsmC/Ohr_fam"/>
</dbReference>
<dbReference type="Pfam" id="PF02566">
    <property type="entry name" value="OsmC"/>
    <property type="match status" value="1"/>
</dbReference>
<dbReference type="OrthoDB" id="9804010at2"/>
<dbReference type="InterPro" id="IPR015946">
    <property type="entry name" value="KH_dom-like_a/b"/>
</dbReference>
<protein>
    <submittedName>
        <fullName evidence="1">Protein YhfA</fullName>
    </submittedName>
</protein>
<dbReference type="InterPro" id="IPR036102">
    <property type="entry name" value="OsmC/Ohrsf"/>
</dbReference>
<dbReference type="Gene3D" id="2.20.25.10">
    <property type="match status" value="1"/>
</dbReference>
<dbReference type="SUPFAM" id="SSF82784">
    <property type="entry name" value="OsmC-like"/>
    <property type="match status" value="1"/>
</dbReference>
<gene>
    <name evidence="1" type="primary">yhfA</name>
    <name evidence="1" type="ORF">NBG4_540014</name>
</gene>
<dbReference type="PANTHER" id="PTHR34352:SF1">
    <property type="entry name" value="PROTEIN YHFA"/>
    <property type="match status" value="1"/>
</dbReference>
<dbReference type="Proteomes" id="UP000245125">
    <property type="component" value="Unassembled WGS sequence"/>
</dbReference>
<accession>A0A2U3QJ95</accession>
<proteinExistence type="predicted"/>
<dbReference type="AlphaFoldDB" id="A0A2U3QJ95"/>
<keyword evidence="2" id="KW-1185">Reference proteome</keyword>
<evidence type="ECO:0000313" key="1">
    <source>
        <dbReference type="EMBL" id="SPQ01430.1"/>
    </source>
</evidence>
<sequence length="139" mass="15209">MANAIIRYNGGLQFVGEADSRHAVVMDGEEKFGGRDSGARPMELLLMGIGGCSGMDVVSILKKKTERVTGLEINVDGKIAEDYPHKYTDINIEYVVRGKGLSEEAVKRAIQLSMDKYCSVKATLEGSAKITFSYKIVEE</sequence>
<dbReference type="PANTHER" id="PTHR34352">
    <property type="entry name" value="PROTEIN YHFA"/>
    <property type="match status" value="1"/>
</dbReference>